<reference evidence="2" key="1">
    <citation type="submission" date="2018-01" db="EMBL/GenBank/DDBJ databases">
        <title>An insight into the sialome of Amazonian anophelines.</title>
        <authorList>
            <person name="Ribeiro J.M."/>
            <person name="Scarpassa V."/>
            <person name="Calvo E."/>
        </authorList>
    </citation>
    <scope>NUCLEOTIDE SEQUENCE</scope>
</reference>
<feature type="chain" id="PRO_5014902084" evidence="1">
    <location>
        <begin position="25"/>
        <end position="77"/>
    </location>
</feature>
<dbReference type="EMBL" id="GGFL01014148">
    <property type="protein sequence ID" value="MBW78326.1"/>
    <property type="molecule type" value="Transcribed_RNA"/>
</dbReference>
<keyword evidence="1" id="KW-0732">Signal</keyword>
<accession>A0A2M4DL78</accession>
<dbReference type="AlphaFoldDB" id="A0A2M4DL78"/>
<name>A0A2M4DL78_ANODA</name>
<protein>
    <submittedName>
        <fullName evidence="2">Putative secreted protein</fullName>
    </submittedName>
</protein>
<feature type="signal peptide" evidence="1">
    <location>
        <begin position="1"/>
        <end position="24"/>
    </location>
</feature>
<dbReference type="PROSITE" id="PS51257">
    <property type="entry name" value="PROKAR_LIPOPROTEIN"/>
    <property type="match status" value="1"/>
</dbReference>
<sequence length="77" mass="8826">MNIRFLRWLYHSAVVALLPGTTTSTAPYFTTVACAHHHHFGPIAWFHHCNMAKDALVHHIKARGAVRQRDVVQKQQQ</sequence>
<evidence type="ECO:0000313" key="2">
    <source>
        <dbReference type="EMBL" id="MBW78326.1"/>
    </source>
</evidence>
<organism evidence="2">
    <name type="scientific">Anopheles darlingi</name>
    <name type="common">Mosquito</name>
    <dbReference type="NCBI Taxonomy" id="43151"/>
    <lineage>
        <taxon>Eukaryota</taxon>
        <taxon>Metazoa</taxon>
        <taxon>Ecdysozoa</taxon>
        <taxon>Arthropoda</taxon>
        <taxon>Hexapoda</taxon>
        <taxon>Insecta</taxon>
        <taxon>Pterygota</taxon>
        <taxon>Neoptera</taxon>
        <taxon>Endopterygota</taxon>
        <taxon>Diptera</taxon>
        <taxon>Nematocera</taxon>
        <taxon>Culicoidea</taxon>
        <taxon>Culicidae</taxon>
        <taxon>Anophelinae</taxon>
        <taxon>Anopheles</taxon>
    </lineage>
</organism>
<proteinExistence type="predicted"/>
<evidence type="ECO:0000256" key="1">
    <source>
        <dbReference type="SAM" id="SignalP"/>
    </source>
</evidence>